<name>A0ABS4AC12_9PROT</name>
<organism evidence="1 2">
    <name type="scientific">Pararoseomonas baculiformis</name>
    <dbReference type="NCBI Taxonomy" id="2820812"/>
    <lineage>
        <taxon>Bacteria</taxon>
        <taxon>Pseudomonadati</taxon>
        <taxon>Pseudomonadota</taxon>
        <taxon>Alphaproteobacteria</taxon>
        <taxon>Acetobacterales</taxon>
        <taxon>Acetobacteraceae</taxon>
        <taxon>Pararoseomonas</taxon>
    </lineage>
</organism>
<comment type="caution">
    <text evidence="1">The sequence shown here is derived from an EMBL/GenBank/DDBJ whole genome shotgun (WGS) entry which is preliminary data.</text>
</comment>
<gene>
    <name evidence="1" type="ORF">J8J14_04540</name>
</gene>
<evidence type="ECO:0000313" key="2">
    <source>
        <dbReference type="Proteomes" id="UP000681594"/>
    </source>
</evidence>
<sequence length="376" mass="41472">MATSGIARIVFTGDVLRPGEAGFRPAQTENILWFHRLVRLQARAATGLPVEVVAWGRGIDTERLYELWDAEKSWRGWARIFDSAFAPDGVLAEMERAFGGAVVIGFELAESMKRILSLLGIPFIDFGIHPVRFLEDVFFAVQTNDAAVFDEMLADHAEESAFIGAAGLLAASALKFRPELRINGETLLIGQTRIDRSLVRGGRIVNLSDFTAELNAATGDGAVVFKPHPYANSDFGALSAGLSLRRMQLTYENVYALMASEDIRRVVGVSSSVLIEARYFGQEARFLHESPFDIPARRVEAVPGQHLSVVDAWADADFWRRVLAPLVPVTRPDGERFRRPPNALRTSLRNFWGFNELSTDFQVGIARAGRASPAPA</sequence>
<keyword evidence="2" id="KW-1185">Reference proteome</keyword>
<accession>A0ABS4AC12</accession>
<proteinExistence type="predicted"/>
<dbReference type="RefSeq" id="WP_209378259.1">
    <property type="nucleotide sequence ID" value="NZ_JAGIZB010000003.1"/>
</dbReference>
<evidence type="ECO:0000313" key="1">
    <source>
        <dbReference type="EMBL" id="MBP0444038.1"/>
    </source>
</evidence>
<protein>
    <submittedName>
        <fullName evidence="1">Uncharacterized protein</fullName>
    </submittedName>
</protein>
<dbReference type="EMBL" id="JAGIZB010000003">
    <property type="protein sequence ID" value="MBP0444038.1"/>
    <property type="molecule type" value="Genomic_DNA"/>
</dbReference>
<dbReference type="Proteomes" id="UP000681594">
    <property type="component" value="Unassembled WGS sequence"/>
</dbReference>
<reference evidence="1 2" key="1">
    <citation type="submission" date="2021-03" db="EMBL/GenBank/DDBJ databases">
        <authorList>
            <person name="So Y."/>
        </authorList>
    </citation>
    <scope>NUCLEOTIDE SEQUENCE [LARGE SCALE GENOMIC DNA]</scope>
    <source>
        <strain evidence="1 2">SSH11</strain>
    </source>
</reference>